<feature type="non-terminal residue" evidence="1">
    <location>
        <position position="1"/>
    </location>
</feature>
<sequence length="217" mass="26015">ENIQSKKLKLSPTCSIPDEYEQYINILLNYMYNSRKTYYNDIDIMKLVSLYDYIGWFDVVCLLIDTFYVQKTFEKFIEVIEYITDKENILINLKYKKIFTVFVGKCINEDRFDLIDTVDIKYIDLDDIETEDDIKYIKLLEYLYKINGDEILLRVDIDRLDDQSVKYKRMNTDTEKYILNMSKISPIKNYLLLQYMVCNNNNNNIILSTIEKIVNCT</sequence>
<organism evidence="1">
    <name type="scientific">marine sediment metagenome</name>
    <dbReference type="NCBI Taxonomy" id="412755"/>
    <lineage>
        <taxon>unclassified sequences</taxon>
        <taxon>metagenomes</taxon>
        <taxon>ecological metagenomes</taxon>
    </lineage>
</organism>
<gene>
    <name evidence="1" type="ORF">S01H4_50691</name>
</gene>
<dbReference type="EMBL" id="BART01028803">
    <property type="protein sequence ID" value="GAG93467.1"/>
    <property type="molecule type" value="Genomic_DNA"/>
</dbReference>
<protein>
    <submittedName>
        <fullName evidence="1">Uncharacterized protein</fullName>
    </submittedName>
</protein>
<evidence type="ECO:0000313" key="1">
    <source>
        <dbReference type="EMBL" id="GAG93467.1"/>
    </source>
</evidence>
<dbReference type="AlphaFoldDB" id="X1CKF4"/>
<accession>X1CKF4</accession>
<reference evidence="1" key="1">
    <citation type="journal article" date="2014" name="Front. Microbiol.">
        <title>High frequency of phylogenetically diverse reductive dehalogenase-homologous genes in deep subseafloor sedimentary metagenomes.</title>
        <authorList>
            <person name="Kawai M."/>
            <person name="Futagami T."/>
            <person name="Toyoda A."/>
            <person name="Takaki Y."/>
            <person name="Nishi S."/>
            <person name="Hori S."/>
            <person name="Arai W."/>
            <person name="Tsubouchi T."/>
            <person name="Morono Y."/>
            <person name="Uchiyama I."/>
            <person name="Ito T."/>
            <person name="Fujiyama A."/>
            <person name="Inagaki F."/>
            <person name="Takami H."/>
        </authorList>
    </citation>
    <scope>NUCLEOTIDE SEQUENCE</scope>
    <source>
        <strain evidence="1">Expedition CK06-06</strain>
    </source>
</reference>
<proteinExistence type="predicted"/>
<comment type="caution">
    <text evidence="1">The sequence shown here is derived from an EMBL/GenBank/DDBJ whole genome shotgun (WGS) entry which is preliminary data.</text>
</comment>
<name>X1CKF4_9ZZZZ</name>